<evidence type="ECO:0000256" key="1">
    <source>
        <dbReference type="SAM" id="Coils"/>
    </source>
</evidence>
<reference evidence="3 4" key="1">
    <citation type="submission" date="2019-09" db="EMBL/GenBank/DDBJ databases">
        <title>Genome sequence of Rhodovastum atsumiense, a diverse member of the Acetobacteraceae family of non-sulfur purple photosynthetic bacteria.</title>
        <authorList>
            <person name="Meyer T."/>
            <person name="Kyndt J."/>
        </authorList>
    </citation>
    <scope>NUCLEOTIDE SEQUENCE [LARGE SCALE GENOMIC DNA]</scope>
    <source>
        <strain evidence="3 4">DSM 21279</strain>
    </source>
</reference>
<name>A0A5M6IWV0_9PROT</name>
<keyword evidence="4" id="KW-1185">Reference proteome</keyword>
<keyword evidence="2" id="KW-0812">Transmembrane</keyword>
<keyword evidence="2" id="KW-1133">Transmembrane helix</keyword>
<evidence type="ECO:0000313" key="4">
    <source>
        <dbReference type="Proteomes" id="UP000325255"/>
    </source>
</evidence>
<sequence length="201" mass="22121">MHLPSLAHLSPAERNRLTVIVILLLVGLFVPLFYLRSSEDLRFAENMVQRRLDRMQRRGQDLKPPTENLQPLDRKVTELQRRLDESRRALSEQKRNFAATGAEAQQSMRVEISDLADAVGLIVETLTIGPADSALLNGRAVASLHGHGPFHAVQNLLRGMKDLSYRVAVIRFAMEAAPAAGAGQAAAADDGTVRITLQLVL</sequence>
<comment type="caution">
    <text evidence="3">The sequence shown here is derived from an EMBL/GenBank/DDBJ whole genome shotgun (WGS) entry which is preliminary data.</text>
</comment>
<feature type="coiled-coil region" evidence="1">
    <location>
        <begin position="69"/>
        <end position="96"/>
    </location>
</feature>
<feature type="transmembrane region" description="Helical" evidence="2">
    <location>
        <begin position="17"/>
        <end position="35"/>
    </location>
</feature>
<evidence type="ECO:0000256" key="2">
    <source>
        <dbReference type="SAM" id="Phobius"/>
    </source>
</evidence>
<dbReference type="Proteomes" id="UP000325255">
    <property type="component" value="Unassembled WGS sequence"/>
</dbReference>
<keyword evidence="1" id="KW-0175">Coiled coil</keyword>
<dbReference type="AlphaFoldDB" id="A0A5M6IWV0"/>
<evidence type="ECO:0000313" key="3">
    <source>
        <dbReference type="EMBL" id="KAA5612772.1"/>
    </source>
</evidence>
<protein>
    <submittedName>
        <fullName evidence="3">Uncharacterized protein</fullName>
    </submittedName>
</protein>
<accession>A0A5M6IWV0</accession>
<gene>
    <name evidence="3" type="ORF">F1189_08535</name>
</gene>
<keyword evidence="2" id="KW-0472">Membrane</keyword>
<dbReference type="EMBL" id="VWPK01000010">
    <property type="protein sequence ID" value="KAA5612772.1"/>
    <property type="molecule type" value="Genomic_DNA"/>
</dbReference>
<organism evidence="3 4">
    <name type="scientific">Rhodovastum atsumiense</name>
    <dbReference type="NCBI Taxonomy" id="504468"/>
    <lineage>
        <taxon>Bacteria</taxon>
        <taxon>Pseudomonadati</taxon>
        <taxon>Pseudomonadota</taxon>
        <taxon>Alphaproteobacteria</taxon>
        <taxon>Acetobacterales</taxon>
        <taxon>Acetobacteraceae</taxon>
        <taxon>Rhodovastum</taxon>
    </lineage>
</organism>
<dbReference type="RefSeq" id="WP_150040305.1">
    <property type="nucleotide sequence ID" value="NZ_OW485601.1"/>
</dbReference>
<proteinExistence type="predicted"/>